<proteinExistence type="predicted"/>
<comment type="caution">
    <text evidence="1">The sequence shown here is derived from an EMBL/GenBank/DDBJ whole genome shotgun (WGS) entry which is preliminary data.</text>
</comment>
<dbReference type="AlphaFoldDB" id="A0A4Y2CCF6"/>
<accession>A0A4Y2CCF6</accession>
<dbReference type="Proteomes" id="UP000499080">
    <property type="component" value="Unassembled WGS sequence"/>
</dbReference>
<keyword evidence="2" id="KW-1185">Reference proteome</keyword>
<organism evidence="1 2">
    <name type="scientific">Araneus ventricosus</name>
    <name type="common">Orbweaver spider</name>
    <name type="synonym">Epeira ventricosa</name>
    <dbReference type="NCBI Taxonomy" id="182803"/>
    <lineage>
        <taxon>Eukaryota</taxon>
        <taxon>Metazoa</taxon>
        <taxon>Ecdysozoa</taxon>
        <taxon>Arthropoda</taxon>
        <taxon>Chelicerata</taxon>
        <taxon>Arachnida</taxon>
        <taxon>Araneae</taxon>
        <taxon>Araneomorphae</taxon>
        <taxon>Entelegynae</taxon>
        <taxon>Araneoidea</taxon>
        <taxon>Araneidae</taxon>
        <taxon>Araneus</taxon>
    </lineage>
</organism>
<feature type="non-terminal residue" evidence="1">
    <location>
        <position position="1"/>
    </location>
</feature>
<name>A0A4Y2CCF6_ARAVE</name>
<sequence>NSCTQQTVLVEDVSVKGEATVIRDGASTKARVAKIVLQDFIQDNCYMLPEE</sequence>
<gene>
    <name evidence="1" type="ORF">AVEN_171893_1</name>
</gene>
<protein>
    <submittedName>
        <fullName evidence="1">Uncharacterized protein</fullName>
    </submittedName>
</protein>
<reference evidence="1 2" key="1">
    <citation type="journal article" date="2019" name="Sci. Rep.">
        <title>Orb-weaving spider Araneus ventricosus genome elucidates the spidroin gene catalogue.</title>
        <authorList>
            <person name="Kono N."/>
            <person name="Nakamura H."/>
            <person name="Ohtoshi R."/>
            <person name="Moran D.A.P."/>
            <person name="Shinohara A."/>
            <person name="Yoshida Y."/>
            <person name="Fujiwara M."/>
            <person name="Mori M."/>
            <person name="Tomita M."/>
            <person name="Arakawa K."/>
        </authorList>
    </citation>
    <scope>NUCLEOTIDE SEQUENCE [LARGE SCALE GENOMIC DNA]</scope>
</reference>
<evidence type="ECO:0000313" key="1">
    <source>
        <dbReference type="EMBL" id="GBM01488.1"/>
    </source>
</evidence>
<evidence type="ECO:0000313" key="2">
    <source>
        <dbReference type="Proteomes" id="UP000499080"/>
    </source>
</evidence>
<dbReference type="EMBL" id="BGPR01238544">
    <property type="protein sequence ID" value="GBM01488.1"/>
    <property type="molecule type" value="Genomic_DNA"/>
</dbReference>